<dbReference type="InterPro" id="IPR036034">
    <property type="entry name" value="PDZ_sf"/>
</dbReference>
<feature type="compositionally biased region" description="Basic and acidic residues" evidence="1">
    <location>
        <begin position="38"/>
        <end position="52"/>
    </location>
</feature>
<accession>A0A7S1AY67</accession>
<proteinExistence type="predicted"/>
<feature type="region of interest" description="Disordered" evidence="1">
    <location>
        <begin position="8"/>
        <end position="56"/>
    </location>
</feature>
<protein>
    <recommendedName>
        <fullName evidence="2">PDZ domain-containing protein</fullName>
    </recommendedName>
</protein>
<dbReference type="EMBL" id="HBFQ01060023">
    <property type="protein sequence ID" value="CAD8868115.1"/>
    <property type="molecule type" value="Transcribed_RNA"/>
</dbReference>
<feature type="domain" description="PDZ" evidence="2">
    <location>
        <begin position="163"/>
        <end position="223"/>
    </location>
</feature>
<dbReference type="InterPro" id="IPR001478">
    <property type="entry name" value="PDZ"/>
</dbReference>
<dbReference type="AlphaFoldDB" id="A0A7S1AY67"/>
<evidence type="ECO:0000256" key="1">
    <source>
        <dbReference type="SAM" id="MobiDB-lite"/>
    </source>
</evidence>
<dbReference type="PROSITE" id="PS50106">
    <property type="entry name" value="PDZ"/>
    <property type="match status" value="2"/>
</dbReference>
<gene>
    <name evidence="3" type="ORF">NSCI0253_LOCUS42471</name>
</gene>
<feature type="domain" description="PDZ" evidence="2">
    <location>
        <begin position="74"/>
        <end position="170"/>
    </location>
</feature>
<organism evidence="3">
    <name type="scientific">Noctiluca scintillans</name>
    <name type="common">Sea sparkle</name>
    <name type="synonym">Red tide dinoflagellate</name>
    <dbReference type="NCBI Taxonomy" id="2966"/>
    <lineage>
        <taxon>Eukaryota</taxon>
        <taxon>Sar</taxon>
        <taxon>Alveolata</taxon>
        <taxon>Dinophyceae</taxon>
        <taxon>Noctilucales</taxon>
        <taxon>Noctilucaceae</taxon>
        <taxon>Noctiluca</taxon>
    </lineage>
</organism>
<sequence length="246" mass="27006">MSWIARFLASPRGTSTPSEMCEGDADDAQASGAEETDVGLHTETDPEDDARISEQGGVQRNCGVNYALQPGEFMVDIRKGGEGAGLDLHAINGMLLIARLKDGAITSWNARQIAMSQDPNLMVRVGDRIVHVSGTGGDCYSLLNAMRSNSRLRMVLRHASEVQVTIKKSGRDLGILVISIKRKLDMLLVRTVADGVVLDWNRAHKDQQVLSGDYIVSVNGIRGDPRKMFEELKANDHLEINLIRPW</sequence>
<reference evidence="3" key="1">
    <citation type="submission" date="2021-01" db="EMBL/GenBank/DDBJ databases">
        <authorList>
            <person name="Corre E."/>
            <person name="Pelletier E."/>
            <person name="Niang G."/>
            <person name="Scheremetjew M."/>
            <person name="Finn R."/>
            <person name="Kale V."/>
            <person name="Holt S."/>
            <person name="Cochrane G."/>
            <person name="Meng A."/>
            <person name="Brown T."/>
            <person name="Cohen L."/>
        </authorList>
    </citation>
    <scope>NUCLEOTIDE SEQUENCE</scope>
</reference>
<name>A0A7S1AY67_NOCSC</name>
<evidence type="ECO:0000313" key="3">
    <source>
        <dbReference type="EMBL" id="CAD8868115.1"/>
    </source>
</evidence>
<dbReference type="SUPFAM" id="SSF50156">
    <property type="entry name" value="PDZ domain-like"/>
    <property type="match status" value="1"/>
</dbReference>
<evidence type="ECO:0000259" key="2">
    <source>
        <dbReference type="PROSITE" id="PS50106"/>
    </source>
</evidence>